<accession>A0ABS4TW11</accession>
<name>A0ABS4TW11_9PSEU</name>
<evidence type="ECO:0000313" key="2">
    <source>
        <dbReference type="EMBL" id="MBP2328590.1"/>
    </source>
</evidence>
<feature type="region of interest" description="Disordered" evidence="1">
    <location>
        <begin position="1"/>
        <end position="29"/>
    </location>
</feature>
<sequence length="29" mass="3172">MSEMQTAAPTDASDPAVLPTRPSLVRKDW</sequence>
<reference evidence="2 3" key="1">
    <citation type="submission" date="2021-03" db="EMBL/GenBank/DDBJ databases">
        <title>Sequencing the genomes of 1000 actinobacteria strains.</title>
        <authorList>
            <person name="Klenk H.-P."/>
        </authorList>
    </citation>
    <scope>NUCLEOTIDE SEQUENCE [LARGE SCALE GENOMIC DNA]</scope>
    <source>
        <strain evidence="2 3">DSM 46670</strain>
    </source>
</reference>
<organism evidence="2 3">
    <name type="scientific">Kibdelosporangium banguiense</name>
    <dbReference type="NCBI Taxonomy" id="1365924"/>
    <lineage>
        <taxon>Bacteria</taxon>
        <taxon>Bacillati</taxon>
        <taxon>Actinomycetota</taxon>
        <taxon>Actinomycetes</taxon>
        <taxon>Pseudonocardiales</taxon>
        <taxon>Pseudonocardiaceae</taxon>
        <taxon>Kibdelosporangium</taxon>
    </lineage>
</organism>
<dbReference type="EMBL" id="JAGINW010000001">
    <property type="protein sequence ID" value="MBP2328590.1"/>
    <property type="molecule type" value="Genomic_DNA"/>
</dbReference>
<proteinExistence type="predicted"/>
<protein>
    <submittedName>
        <fullName evidence="2">Uncharacterized protein</fullName>
    </submittedName>
</protein>
<evidence type="ECO:0000313" key="3">
    <source>
        <dbReference type="Proteomes" id="UP001519332"/>
    </source>
</evidence>
<keyword evidence="3" id="KW-1185">Reference proteome</keyword>
<evidence type="ECO:0000256" key="1">
    <source>
        <dbReference type="SAM" id="MobiDB-lite"/>
    </source>
</evidence>
<gene>
    <name evidence="2" type="ORF">JOF56_008975</name>
</gene>
<comment type="caution">
    <text evidence="2">The sequence shown here is derived from an EMBL/GenBank/DDBJ whole genome shotgun (WGS) entry which is preliminary data.</text>
</comment>
<dbReference type="Proteomes" id="UP001519332">
    <property type="component" value="Unassembled WGS sequence"/>
</dbReference>